<reference evidence="1 2" key="1">
    <citation type="journal article" date="2014" name="Genome Announc.">
        <title>Draft Genome Sequence of the Boron-Tolerant and Moderately Halotolerant Bacterium Gracilibacillus boraciitolerans JCM 21714T.</title>
        <authorList>
            <person name="Ahmed I."/>
            <person name="Oshima K."/>
            <person name="Suda W."/>
            <person name="Kitamura K."/>
            <person name="Iida T."/>
            <person name="Ohmori Y."/>
            <person name="Fujiwara T."/>
            <person name="Hattori M."/>
            <person name="Ohkuma M."/>
        </authorList>
    </citation>
    <scope>NUCLEOTIDE SEQUENCE [LARGE SCALE GENOMIC DNA]</scope>
    <source>
        <strain evidence="1 2">JCM 21714</strain>
    </source>
</reference>
<dbReference type="EMBL" id="BAVS01000011">
    <property type="protein sequence ID" value="GAE93277.1"/>
    <property type="molecule type" value="Genomic_DNA"/>
</dbReference>
<dbReference type="InterPro" id="IPR003797">
    <property type="entry name" value="DegV"/>
</dbReference>
<dbReference type="AlphaFoldDB" id="W4VJ83"/>
<sequence>MDGKDYLDGSLPVEDIYDFYERTKKIPSTTATNIHEYEQFFAQIKANNPQSVIVHIGYTSKASSSFQNAIVATE</sequence>
<dbReference type="eggNOG" id="COG1307">
    <property type="taxonomic scope" value="Bacteria"/>
</dbReference>
<proteinExistence type="predicted"/>
<evidence type="ECO:0000313" key="1">
    <source>
        <dbReference type="EMBL" id="GAE93277.1"/>
    </source>
</evidence>
<protein>
    <submittedName>
        <fullName evidence="1">Uncharacterized protein</fullName>
    </submittedName>
</protein>
<dbReference type="STRING" id="1298598.JCM21714_2346"/>
<gene>
    <name evidence="1" type="ORF">JCM21714_2346</name>
</gene>
<name>W4VJ83_9BACI</name>
<evidence type="ECO:0000313" key="2">
    <source>
        <dbReference type="Proteomes" id="UP000019102"/>
    </source>
</evidence>
<dbReference type="Pfam" id="PF02645">
    <property type="entry name" value="DegV"/>
    <property type="match status" value="1"/>
</dbReference>
<dbReference type="SUPFAM" id="SSF82549">
    <property type="entry name" value="DAK1/DegV-like"/>
    <property type="match status" value="1"/>
</dbReference>
<accession>W4VJ83</accession>
<keyword evidence="2" id="KW-1185">Reference proteome</keyword>
<comment type="caution">
    <text evidence="1">The sequence shown here is derived from an EMBL/GenBank/DDBJ whole genome shotgun (WGS) entry which is preliminary data.</text>
</comment>
<dbReference type="Gene3D" id="3.40.50.10170">
    <property type="match status" value="1"/>
</dbReference>
<dbReference type="PROSITE" id="PS51482">
    <property type="entry name" value="DEGV"/>
    <property type="match status" value="1"/>
</dbReference>
<organism evidence="1 2">
    <name type="scientific">Gracilibacillus boraciitolerans JCM 21714</name>
    <dbReference type="NCBI Taxonomy" id="1298598"/>
    <lineage>
        <taxon>Bacteria</taxon>
        <taxon>Bacillati</taxon>
        <taxon>Bacillota</taxon>
        <taxon>Bacilli</taxon>
        <taxon>Bacillales</taxon>
        <taxon>Bacillaceae</taxon>
        <taxon>Gracilibacillus</taxon>
    </lineage>
</organism>
<dbReference type="Proteomes" id="UP000019102">
    <property type="component" value="Unassembled WGS sequence"/>
</dbReference>